<evidence type="ECO:0000313" key="2">
    <source>
        <dbReference type="EMBL" id="PXX80608.1"/>
    </source>
</evidence>
<organism evidence="2 3">
    <name type="scientific">Dielma fastidiosa</name>
    <dbReference type="NCBI Taxonomy" id="1034346"/>
    <lineage>
        <taxon>Bacteria</taxon>
        <taxon>Bacillati</taxon>
        <taxon>Bacillota</taxon>
        <taxon>Erysipelotrichia</taxon>
        <taxon>Erysipelotrichales</taxon>
        <taxon>Erysipelotrichaceae</taxon>
        <taxon>Dielma</taxon>
    </lineage>
</organism>
<dbReference type="Proteomes" id="UP000247612">
    <property type="component" value="Unassembled WGS sequence"/>
</dbReference>
<keyword evidence="1" id="KW-1133">Transmembrane helix</keyword>
<proteinExistence type="predicted"/>
<evidence type="ECO:0000313" key="3">
    <source>
        <dbReference type="Proteomes" id="UP000247612"/>
    </source>
</evidence>
<feature type="transmembrane region" description="Helical" evidence="1">
    <location>
        <begin position="44"/>
        <end position="67"/>
    </location>
</feature>
<accession>A0A318KUS6</accession>
<keyword evidence="3" id="KW-1185">Reference proteome</keyword>
<keyword evidence="1" id="KW-0812">Transmembrane</keyword>
<comment type="caution">
    <text evidence="2">The sequence shown here is derived from an EMBL/GenBank/DDBJ whole genome shotgun (WGS) entry which is preliminary data.</text>
</comment>
<gene>
    <name evidence="2" type="ORF">DES51_103204</name>
</gene>
<dbReference type="STRING" id="1034346.GCA_000313565_01973"/>
<dbReference type="AlphaFoldDB" id="A0A318KUS6"/>
<feature type="transmembrane region" description="Helical" evidence="1">
    <location>
        <begin position="12"/>
        <end position="32"/>
    </location>
</feature>
<protein>
    <submittedName>
        <fullName evidence="2">Uncharacterized protein</fullName>
    </submittedName>
</protein>
<reference evidence="2 3" key="1">
    <citation type="submission" date="2018-05" db="EMBL/GenBank/DDBJ databases">
        <title>Genomic Encyclopedia of Type Strains, Phase IV (KMG-IV): sequencing the most valuable type-strain genomes for metagenomic binning, comparative biology and taxonomic classification.</title>
        <authorList>
            <person name="Goeker M."/>
        </authorList>
    </citation>
    <scope>NUCLEOTIDE SEQUENCE [LARGE SCALE GENOMIC DNA]</scope>
    <source>
        <strain evidence="2 3">JC118</strain>
    </source>
</reference>
<dbReference type="RefSeq" id="WP_022938278.1">
    <property type="nucleotide sequence ID" value="NZ_CABKRQ010000005.1"/>
</dbReference>
<name>A0A318KUS6_9FIRM</name>
<sequence>MDNKTCLVLTKTLRSVAVVILALGILGSFYFADTFFGSREYSVLFKLTVALIGSAYTFCVCACMMFFAEITERTIYRDVMLKRQHEEITELLKANNALLKK</sequence>
<keyword evidence="1" id="KW-0472">Membrane</keyword>
<evidence type="ECO:0000256" key="1">
    <source>
        <dbReference type="SAM" id="Phobius"/>
    </source>
</evidence>
<dbReference type="EMBL" id="QJKH01000003">
    <property type="protein sequence ID" value="PXX80608.1"/>
    <property type="molecule type" value="Genomic_DNA"/>
</dbReference>